<keyword evidence="1" id="KW-0812">Transmembrane</keyword>
<accession>A0A917FWM3</accession>
<dbReference type="RefSeq" id="WP_188613005.1">
    <property type="nucleotide sequence ID" value="NZ_BMJT01000001.1"/>
</dbReference>
<name>A0A917FWM3_9BACI</name>
<organism evidence="2 3">
    <name type="scientific">Lysinibacillus alkalisoli</name>
    <dbReference type="NCBI Taxonomy" id="1911548"/>
    <lineage>
        <taxon>Bacteria</taxon>
        <taxon>Bacillati</taxon>
        <taxon>Bacillota</taxon>
        <taxon>Bacilli</taxon>
        <taxon>Bacillales</taxon>
        <taxon>Bacillaceae</taxon>
        <taxon>Lysinibacillus</taxon>
    </lineage>
</organism>
<reference evidence="2" key="1">
    <citation type="journal article" date="2014" name="Int. J. Syst. Evol. Microbiol.">
        <title>Complete genome sequence of Corynebacterium casei LMG S-19264T (=DSM 44701T), isolated from a smear-ripened cheese.</title>
        <authorList>
            <consortium name="US DOE Joint Genome Institute (JGI-PGF)"/>
            <person name="Walter F."/>
            <person name="Albersmeier A."/>
            <person name="Kalinowski J."/>
            <person name="Ruckert C."/>
        </authorList>
    </citation>
    <scope>NUCLEOTIDE SEQUENCE</scope>
    <source>
        <strain evidence="2">CGMCC 1.15760</strain>
    </source>
</reference>
<evidence type="ECO:0000313" key="2">
    <source>
        <dbReference type="EMBL" id="GGG10028.1"/>
    </source>
</evidence>
<keyword evidence="3" id="KW-1185">Reference proteome</keyword>
<keyword evidence="1" id="KW-1133">Transmembrane helix</keyword>
<sequence length="52" mass="5876">MTLYNLLKIVGGIGVGIMVFSNDFSWGSFLALAFLALFYIGSPWYAYFKNEE</sequence>
<proteinExistence type="predicted"/>
<dbReference type="AlphaFoldDB" id="A0A917FWM3"/>
<keyword evidence="1" id="KW-0472">Membrane</keyword>
<feature type="transmembrane region" description="Helical" evidence="1">
    <location>
        <begin position="26"/>
        <end position="48"/>
    </location>
</feature>
<dbReference type="EMBL" id="BMJT01000001">
    <property type="protein sequence ID" value="GGG10028.1"/>
    <property type="molecule type" value="Genomic_DNA"/>
</dbReference>
<dbReference type="Proteomes" id="UP000616608">
    <property type="component" value="Unassembled WGS sequence"/>
</dbReference>
<protein>
    <submittedName>
        <fullName evidence="2">Uncharacterized protein</fullName>
    </submittedName>
</protein>
<evidence type="ECO:0000313" key="3">
    <source>
        <dbReference type="Proteomes" id="UP000616608"/>
    </source>
</evidence>
<gene>
    <name evidence="2" type="ORF">GCM10007425_00470</name>
</gene>
<comment type="caution">
    <text evidence="2">The sequence shown here is derived from an EMBL/GenBank/DDBJ whole genome shotgun (WGS) entry which is preliminary data.</text>
</comment>
<evidence type="ECO:0000256" key="1">
    <source>
        <dbReference type="SAM" id="Phobius"/>
    </source>
</evidence>
<reference evidence="2" key="2">
    <citation type="submission" date="2020-09" db="EMBL/GenBank/DDBJ databases">
        <authorList>
            <person name="Sun Q."/>
            <person name="Zhou Y."/>
        </authorList>
    </citation>
    <scope>NUCLEOTIDE SEQUENCE</scope>
    <source>
        <strain evidence="2">CGMCC 1.15760</strain>
    </source>
</reference>